<keyword evidence="2" id="KW-1185">Reference proteome</keyword>
<dbReference type="Proteomes" id="UP000316621">
    <property type="component" value="Chromosome 8"/>
</dbReference>
<accession>A0A4Y7KIZ5</accession>
<proteinExistence type="predicted"/>
<evidence type="ECO:0000313" key="1">
    <source>
        <dbReference type="EMBL" id="RZC72836.1"/>
    </source>
</evidence>
<dbReference type="Gramene" id="RZC72836">
    <property type="protein sequence ID" value="RZC72836"/>
    <property type="gene ID" value="C5167_048316"/>
</dbReference>
<dbReference type="EMBL" id="CM010722">
    <property type="protein sequence ID" value="RZC72836.1"/>
    <property type="molecule type" value="Genomic_DNA"/>
</dbReference>
<sequence length="101" mass="11309">MGFGSNQFLFVVCVVVDVEEFFIQLDPDSNSATSPGSDSDRARASFPARAKKNLLVDLIRLSSVLCLSYLPVEVDSRQDVQVHHYEIWAKFIISGVYRIAL</sequence>
<gene>
    <name evidence="1" type="ORF">C5167_048316</name>
</gene>
<dbReference type="AlphaFoldDB" id="A0A4Y7KIZ5"/>
<protein>
    <submittedName>
        <fullName evidence="1">Uncharacterized protein</fullName>
    </submittedName>
</protein>
<evidence type="ECO:0000313" key="2">
    <source>
        <dbReference type="Proteomes" id="UP000316621"/>
    </source>
</evidence>
<reference evidence="1 2" key="1">
    <citation type="journal article" date="2018" name="Science">
        <title>The opium poppy genome and morphinan production.</title>
        <authorList>
            <person name="Guo L."/>
            <person name="Winzer T."/>
            <person name="Yang X."/>
            <person name="Li Y."/>
            <person name="Ning Z."/>
            <person name="He Z."/>
            <person name="Teodor R."/>
            <person name="Lu Y."/>
            <person name="Bowser T.A."/>
            <person name="Graham I.A."/>
            <person name="Ye K."/>
        </authorList>
    </citation>
    <scope>NUCLEOTIDE SEQUENCE [LARGE SCALE GENOMIC DNA]</scope>
    <source>
        <strain evidence="2">cv. HN1</strain>
        <tissue evidence="1">Leaves</tissue>
    </source>
</reference>
<name>A0A4Y7KIZ5_PAPSO</name>
<organism evidence="1 2">
    <name type="scientific">Papaver somniferum</name>
    <name type="common">Opium poppy</name>
    <dbReference type="NCBI Taxonomy" id="3469"/>
    <lineage>
        <taxon>Eukaryota</taxon>
        <taxon>Viridiplantae</taxon>
        <taxon>Streptophyta</taxon>
        <taxon>Embryophyta</taxon>
        <taxon>Tracheophyta</taxon>
        <taxon>Spermatophyta</taxon>
        <taxon>Magnoliopsida</taxon>
        <taxon>Ranunculales</taxon>
        <taxon>Papaveraceae</taxon>
        <taxon>Papaveroideae</taxon>
        <taxon>Papaver</taxon>
    </lineage>
</organism>